<dbReference type="Proteomes" id="UP001054821">
    <property type="component" value="Chromosome 1"/>
</dbReference>
<proteinExistence type="predicted"/>
<reference evidence="1 2" key="1">
    <citation type="journal article" date="2022" name="G3 (Bethesda)">
        <title>Whole-genome sequence and methylome profiling of the almond [Prunus dulcis (Mill.) D.A. Webb] cultivar 'Nonpareil'.</title>
        <authorList>
            <person name="D'Amico-Willman K.M."/>
            <person name="Ouma W.Z."/>
            <person name="Meulia T."/>
            <person name="Sideli G.M."/>
            <person name="Gradziel T.M."/>
            <person name="Fresnedo-Ramirez J."/>
        </authorList>
    </citation>
    <scope>NUCLEOTIDE SEQUENCE [LARGE SCALE GENOMIC DNA]</scope>
    <source>
        <strain evidence="1">Clone GOH B32 T37-40</strain>
    </source>
</reference>
<dbReference type="EMBL" id="JAJFAZ020000001">
    <property type="protein sequence ID" value="KAI5348393.1"/>
    <property type="molecule type" value="Genomic_DNA"/>
</dbReference>
<protein>
    <submittedName>
        <fullName evidence="1">Uncharacterized protein</fullName>
    </submittedName>
</protein>
<evidence type="ECO:0000313" key="2">
    <source>
        <dbReference type="Proteomes" id="UP001054821"/>
    </source>
</evidence>
<gene>
    <name evidence="1" type="ORF">L3X38_001280</name>
</gene>
<accession>A0AAD4WRP6</accession>
<name>A0AAD4WRP6_PRUDU</name>
<sequence length="93" mass="10570">MDNSTLDISPQTFPPSSSHCSLSLTLPFCFLAPQLFGSQKPSLFCSHSTLVLHSFIHFDLVLRQLRSLCFQNGCHNAHLQDCNSKSWLIFWEN</sequence>
<dbReference type="AlphaFoldDB" id="A0AAD4WRP6"/>
<organism evidence="1 2">
    <name type="scientific">Prunus dulcis</name>
    <name type="common">Almond</name>
    <name type="synonym">Amygdalus dulcis</name>
    <dbReference type="NCBI Taxonomy" id="3755"/>
    <lineage>
        <taxon>Eukaryota</taxon>
        <taxon>Viridiplantae</taxon>
        <taxon>Streptophyta</taxon>
        <taxon>Embryophyta</taxon>
        <taxon>Tracheophyta</taxon>
        <taxon>Spermatophyta</taxon>
        <taxon>Magnoliopsida</taxon>
        <taxon>eudicotyledons</taxon>
        <taxon>Gunneridae</taxon>
        <taxon>Pentapetalae</taxon>
        <taxon>rosids</taxon>
        <taxon>fabids</taxon>
        <taxon>Rosales</taxon>
        <taxon>Rosaceae</taxon>
        <taxon>Amygdaloideae</taxon>
        <taxon>Amygdaleae</taxon>
        <taxon>Prunus</taxon>
    </lineage>
</organism>
<evidence type="ECO:0000313" key="1">
    <source>
        <dbReference type="EMBL" id="KAI5348393.1"/>
    </source>
</evidence>
<comment type="caution">
    <text evidence="1">The sequence shown here is derived from an EMBL/GenBank/DDBJ whole genome shotgun (WGS) entry which is preliminary data.</text>
</comment>
<keyword evidence="2" id="KW-1185">Reference proteome</keyword>